<reference evidence="1" key="1">
    <citation type="submission" date="2014-09" db="EMBL/GenBank/DDBJ databases">
        <authorList>
            <person name="Magalhaes I.L.F."/>
            <person name="Oliveira U."/>
            <person name="Santos F.R."/>
            <person name="Vidigal T.H.D.A."/>
            <person name="Brescovit A.D."/>
            <person name="Santos A.J."/>
        </authorList>
    </citation>
    <scope>NUCLEOTIDE SEQUENCE</scope>
    <source>
        <tissue evidence="1">Shoot tissue taken approximately 20 cm above the soil surface</tissue>
    </source>
</reference>
<reference evidence="1" key="2">
    <citation type="journal article" date="2015" name="Data Brief">
        <title>Shoot transcriptome of the giant reed, Arundo donax.</title>
        <authorList>
            <person name="Barrero R.A."/>
            <person name="Guerrero F.D."/>
            <person name="Moolhuijzen P."/>
            <person name="Goolsby J.A."/>
            <person name="Tidwell J."/>
            <person name="Bellgard S.E."/>
            <person name="Bellgard M.I."/>
        </authorList>
    </citation>
    <scope>NUCLEOTIDE SEQUENCE</scope>
    <source>
        <tissue evidence="1">Shoot tissue taken approximately 20 cm above the soil surface</tissue>
    </source>
</reference>
<protein>
    <submittedName>
        <fullName evidence="1">Uncharacterized protein</fullName>
    </submittedName>
</protein>
<dbReference type="AlphaFoldDB" id="A0A0A8XY65"/>
<sequence length="41" mass="4792">MQKKTSNINRSTSPQNILTGQHFLWQNMLDNVVNSKKTKLF</sequence>
<name>A0A0A8XY65_ARUDO</name>
<evidence type="ECO:0000313" key="1">
    <source>
        <dbReference type="EMBL" id="JAD16612.1"/>
    </source>
</evidence>
<proteinExistence type="predicted"/>
<dbReference type="EMBL" id="GBRH01281283">
    <property type="protein sequence ID" value="JAD16612.1"/>
    <property type="molecule type" value="Transcribed_RNA"/>
</dbReference>
<organism evidence="1">
    <name type="scientific">Arundo donax</name>
    <name type="common">Giant reed</name>
    <name type="synonym">Donax arundinaceus</name>
    <dbReference type="NCBI Taxonomy" id="35708"/>
    <lineage>
        <taxon>Eukaryota</taxon>
        <taxon>Viridiplantae</taxon>
        <taxon>Streptophyta</taxon>
        <taxon>Embryophyta</taxon>
        <taxon>Tracheophyta</taxon>
        <taxon>Spermatophyta</taxon>
        <taxon>Magnoliopsida</taxon>
        <taxon>Liliopsida</taxon>
        <taxon>Poales</taxon>
        <taxon>Poaceae</taxon>
        <taxon>PACMAD clade</taxon>
        <taxon>Arundinoideae</taxon>
        <taxon>Arundineae</taxon>
        <taxon>Arundo</taxon>
    </lineage>
</organism>
<accession>A0A0A8XY65</accession>